<dbReference type="KEGG" id="smo:SELMODRAFT_430647"/>
<protein>
    <submittedName>
        <fullName evidence="2">Uncharacterized protein</fullName>
    </submittedName>
</protein>
<keyword evidence="3" id="KW-1185">Reference proteome</keyword>
<dbReference type="HOGENOM" id="CLU_1404644_0_0_1"/>
<sequence length="194" mass="21855">MVVAEDNEVGESEEDKAREAGEDDGIVKLDETQVPIMKQKRLFKLNFQSYASALDKLYELKIKAKIPCVWNGFLKLYKEKGMALPDRWHMCLGTAQHPHHPISHPPAAEDPLRRCFSSSHPGGWCCFNSSNICFQTGDHVAQAKMRLAKSCGRNFSWRSKPEFALRGTQYTYGNNGGGMVKEKRKPSMLKSSSC</sequence>
<feature type="compositionally biased region" description="Basic and acidic residues" evidence="1">
    <location>
        <begin position="15"/>
        <end position="24"/>
    </location>
</feature>
<evidence type="ECO:0000313" key="2">
    <source>
        <dbReference type="EMBL" id="EFJ06486.1"/>
    </source>
</evidence>
<accession>D8TA22</accession>
<organism evidence="3">
    <name type="scientific">Selaginella moellendorffii</name>
    <name type="common">Spikemoss</name>
    <dbReference type="NCBI Taxonomy" id="88036"/>
    <lineage>
        <taxon>Eukaryota</taxon>
        <taxon>Viridiplantae</taxon>
        <taxon>Streptophyta</taxon>
        <taxon>Embryophyta</taxon>
        <taxon>Tracheophyta</taxon>
        <taxon>Lycopodiopsida</taxon>
        <taxon>Selaginellales</taxon>
        <taxon>Selaginellaceae</taxon>
        <taxon>Selaginella</taxon>
    </lineage>
</organism>
<feature type="region of interest" description="Disordered" evidence="1">
    <location>
        <begin position="1"/>
        <end position="24"/>
    </location>
</feature>
<name>D8TA22_SELML</name>
<dbReference type="Gramene" id="EFJ06486">
    <property type="protein sequence ID" value="EFJ06486"/>
    <property type="gene ID" value="SELMODRAFT_430647"/>
</dbReference>
<evidence type="ECO:0000256" key="1">
    <source>
        <dbReference type="SAM" id="MobiDB-lite"/>
    </source>
</evidence>
<dbReference type="InParanoid" id="D8TA22"/>
<feature type="compositionally biased region" description="Acidic residues" evidence="1">
    <location>
        <begin position="1"/>
        <end position="14"/>
    </location>
</feature>
<dbReference type="EMBL" id="GL377700">
    <property type="protein sequence ID" value="EFJ06486.1"/>
    <property type="molecule type" value="Genomic_DNA"/>
</dbReference>
<dbReference type="Proteomes" id="UP000001514">
    <property type="component" value="Unassembled WGS sequence"/>
</dbReference>
<dbReference type="AlphaFoldDB" id="D8TA22"/>
<gene>
    <name evidence="2" type="ORF">SELMODRAFT_430647</name>
</gene>
<reference evidence="2 3" key="1">
    <citation type="journal article" date="2011" name="Science">
        <title>The Selaginella genome identifies genetic changes associated with the evolution of vascular plants.</title>
        <authorList>
            <person name="Banks J.A."/>
            <person name="Nishiyama T."/>
            <person name="Hasebe M."/>
            <person name="Bowman J.L."/>
            <person name="Gribskov M."/>
            <person name="dePamphilis C."/>
            <person name="Albert V.A."/>
            <person name="Aono N."/>
            <person name="Aoyama T."/>
            <person name="Ambrose B.A."/>
            <person name="Ashton N.W."/>
            <person name="Axtell M.J."/>
            <person name="Barker E."/>
            <person name="Barker M.S."/>
            <person name="Bennetzen J.L."/>
            <person name="Bonawitz N.D."/>
            <person name="Chapple C."/>
            <person name="Cheng C."/>
            <person name="Correa L.G."/>
            <person name="Dacre M."/>
            <person name="DeBarry J."/>
            <person name="Dreyer I."/>
            <person name="Elias M."/>
            <person name="Engstrom E.M."/>
            <person name="Estelle M."/>
            <person name="Feng L."/>
            <person name="Finet C."/>
            <person name="Floyd S.K."/>
            <person name="Frommer W.B."/>
            <person name="Fujita T."/>
            <person name="Gramzow L."/>
            <person name="Gutensohn M."/>
            <person name="Harholt J."/>
            <person name="Hattori M."/>
            <person name="Heyl A."/>
            <person name="Hirai T."/>
            <person name="Hiwatashi Y."/>
            <person name="Ishikawa M."/>
            <person name="Iwata M."/>
            <person name="Karol K.G."/>
            <person name="Koehler B."/>
            <person name="Kolukisaoglu U."/>
            <person name="Kubo M."/>
            <person name="Kurata T."/>
            <person name="Lalonde S."/>
            <person name="Li K."/>
            <person name="Li Y."/>
            <person name="Litt A."/>
            <person name="Lyons E."/>
            <person name="Manning G."/>
            <person name="Maruyama T."/>
            <person name="Michael T.P."/>
            <person name="Mikami K."/>
            <person name="Miyazaki S."/>
            <person name="Morinaga S."/>
            <person name="Murata T."/>
            <person name="Mueller-Roeber B."/>
            <person name="Nelson D.R."/>
            <person name="Obara M."/>
            <person name="Oguri Y."/>
            <person name="Olmstead R.G."/>
            <person name="Onodera N."/>
            <person name="Petersen B.L."/>
            <person name="Pils B."/>
            <person name="Prigge M."/>
            <person name="Rensing S.A."/>
            <person name="Riano-Pachon D.M."/>
            <person name="Roberts A.W."/>
            <person name="Sato Y."/>
            <person name="Scheller H.V."/>
            <person name="Schulz B."/>
            <person name="Schulz C."/>
            <person name="Shakirov E.V."/>
            <person name="Shibagaki N."/>
            <person name="Shinohara N."/>
            <person name="Shippen D.E."/>
            <person name="Soerensen I."/>
            <person name="Sotooka R."/>
            <person name="Sugimoto N."/>
            <person name="Sugita M."/>
            <person name="Sumikawa N."/>
            <person name="Tanurdzic M."/>
            <person name="Theissen G."/>
            <person name="Ulvskov P."/>
            <person name="Wakazuki S."/>
            <person name="Weng J.K."/>
            <person name="Willats W.W."/>
            <person name="Wipf D."/>
            <person name="Wolf P.G."/>
            <person name="Yang L."/>
            <person name="Zimmer A.D."/>
            <person name="Zhu Q."/>
            <person name="Mitros T."/>
            <person name="Hellsten U."/>
            <person name="Loque D."/>
            <person name="Otillar R."/>
            <person name="Salamov A."/>
            <person name="Schmutz J."/>
            <person name="Shapiro H."/>
            <person name="Lindquist E."/>
            <person name="Lucas S."/>
            <person name="Rokhsar D."/>
            <person name="Grigoriev I.V."/>
        </authorList>
    </citation>
    <scope>NUCLEOTIDE SEQUENCE [LARGE SCALE GENOMIC DNA]</scope>
</reference>
<feature type="region of interest" description="Disordered" evidence="1">
    <location>
        <begin position="175"/>
        <end position="194"/>
    </location>
</feature>
<evidence type="ECO:0000313" key="3">
    <source>
        <dbReference type="Proteomes" id="UP000001514"/>
    </source>
</evidence>
<proteinExistence type="predicted"/>